<keyword evidence="5" id="KW-0238">DNA-binding</keyword>
<dbReference type="eggNOG" id="COG2114">
    <property type="taxonomic scope" value="Bacteria"/>
</dbReference>
<evidence type="ECO:0000259" key="4">
    <source>
        <dbReference type="PROSITE" id="PS50125"/>
    </source>
</evidence>
<dbReference type="GO" id="GO:0000160">
    <property type="term" value="P:phosphorelay signal transduction system"/>
    <property type="evidence" value="ECO:0007669"/>
    <property type="project" value="InterPro"/>
</dbReference>
<dbReference type="HOGENOM" id="CLU_000445_110_2_3"/>
<keyword evidence="6" id="KW-1185">Reference proteome</keyword>
<sequence length="462" mass="52204">MSNPTVHILLVDDDPTNLLLLEEILISEGYTPLLATSGIEALEVANQAIPDLILLDVMMPEMDGFEICRRLREDVRFQTVPVIFLTALNDENSRLRGLSMMGDDYLTKPINIQLLLTKISSLLRLNELRSQHIQSKVSKQIKEESQQQIAEAWEINDYISEKFRLFVPEQYLNRIAPKGVESIQLGNAREEEFTVLFCDIRGFSGIVESQSIRETFEWLNAFFSQMSQAINNHHGFVDKFLGDAILAVFDRVECHAADALNAAIGMLQNLDEFNKDSAQYNLQKPIKVGMGIHTGLGLIGTIGSDHRMDSTVIGDVVNTAARLEELTKFYGCSILASETTIANAKASFTSPESEIQNNHKFSSYLPQKPYQKRWVDRVTPRGKSVVLELYEIFGSLTHGLDQAKLNSLSCYNSGIQAWHQEEYARALDYFQQVVDQNLDDSVAKLYVERCQARMGLTHQHSY</sequence>
<dbReference type="RefSeq" id="WP_015185242.1">
    <property type="nucleotide sequence ID" value="NC_019738.1"/>
</dbReference>
<evidence type="ECO:0000313" key="5">
    <source>
        <dbReference type="EMBL" id="AFZ21109.1"/>
    </source>
</evidence>
<dbReference type="STRING" id="1173027.Mic7113_5472"/>
<dbReference type="InterPro" id="IPR029787">
    <property type="entry name" value="Nucleotide_cyclase"/>
</dbReference>
<dbReference type="OrthoDB" id="337251at2"/>
<dbReference type="PANTHER" id="PTHR43081">
    <property type="entry name" value="ADENYLATE CYCLASE, TERMINAL-DIFFERENTIATION SPECIFIC-RELATED"/>
    <property type="match status" value="1"/>
</dbReference>
<dbReference type="InterPro" id="IPR011006">
    <property type="entry name" value="CheY-like_superfamily"/>
</dbReference>
<dbReference type="GO" id="GO:0004016">
    <property type="term" value="F:adenylate cyclase activity"/>
    <property type="evidence" value="ECO:0007669"/>
    <property type="project" value="UniProtKB-ARBA"/>
</dbReference>
<accession>K9WMY1</accession>
<evidence type="ECO:0000256" key="2">
    <source>
        <dbReference type="PROSITE-ProRule" id="PRU00169"/>
    </source>
</evidence>
<dbReference type="SMART" id="SM00044">
    <property type="entry name" value="CYCc"/>
    <property type="match status" value="1"/>
</dbReference>
<dbReference type="EMBL" id="CP003630">
    <property type="protein sequence ID" value="AFZ21109.1"/>
    <property type="molecule type" value="Genomic_DNA"/>
</dbReference>
<evidence type="ECO:0000313" key="6">
    <source>
        <dbReference type="Proteomes" id="UP000010471"/>
    </source>
</evidence>
<dbReference type="GO" id="GO:0003677">
    <property type="term" value="F:DNA binding"/>
    <property type="evidence" value="ECO:0007669"/>
    <property type="project" value="UniProtKB-KW"/>
</dbReference>
<reference evidence="5 6" key="1">
    <citation type="submission" date="2012-06" db="EMBL/GenBank/DDBJ databases">
        <title>Finished chromosome of genome of Microcoleus sp. PCC 7113.</title>
        <authorList>
            <consortium name="US DOE Joint Genome Institute"/>
            <person name="Gugger M."/>
            <person name="Coursin T."/>
            <person name="Rippka R."/>
            <person name="Tandeau De Marsac N."/>
            <person name="Huntemann M."/>
            <person name="Wei C.-L."/>
            <person name="Han J."/>
            <person name="Detter J.C."/>
            <person name="Han C."/>
            <person name="Tapia R."/>
            <person name="Chen A."/>
            <person name="Kyrpides N."/>
            <person name="Mavromatis K."/>
            <person name="Markowitz V."/>
            <person name="Szeto E."/>
            <person name="Ivanova N."/>
            <person name="Pagani I."/>
            <person name="Pati A."/>
            <person name="Goodwin L."/>
            <person name="Nordberg H.P."/>
            <person name="Cantor M.N."/>
            <person name="Hua S.X."/>
            <person name="Woyke T."/>
            <person name="Kerfeld C.A."/>
        </authorList>
    </citation>
    <scope>NUCLEOTIDE SEQUENCE [LARGE SCALE GENOMIC DNA]</scope>
    <source>
        <strain evidence="5 6">PCC 7113</strain>
    </source>
</reference>
<dbReference type="Pfam" id="PF00211">
    <property type="entry name" value="Guanylate_cyc"/>
    <property type="match status" value="1"/>
</dbReference>
<dbReference type="InterPro" id="IPR001789">
    <property type="entry name" value="Sig_transdc_resp-reg_receiver"/>
</dbReference>
<dbReference type="SUPFAM" id="SSF52172">
    <property type="entry name" value="CheY-like"/>
    <property type="match status" value="1"/>
</dbReference>
<dbReference type="SUPFAM" id="SSF55073">
    <property type="entry name" value="Nucleotide cyclase"/>
    <property type="match status" value="1"/>
</dbReference>
<dbReference type="Gene3D" id="3.30.70.1230">
    <property type="entry name" value="Nucleotide cyclase"/>
    <property type="match status" value="1"/>
</dbReference>
<evidence type="ECO:0000259" key="3">
    <source>
        <dbReference type="PROSITE" id="PS50110"/>
    </source>
</evidence>
<comment type="similarity">
    <text evidence="1">Belongs to the adenylyl cyclase class-3 family.</text>
</comment>
<dbReference type="GO" id="GO:0006171">
    <property type="term" value="P:cAMP biosynthetic process"/>
    <property type="evidence" value="ECO:0007669"/>
    <property type="project" value="TreeGrafter"/>
</dbReference>
<dbReference type="Gene3D" id="3.40.50.2300">
    <property type="match status" value="1"/>
</dbReference>
<name>K9WMY1_9CYAN</name>
<dbReference type="PROSITE" id="PS50110">
    <property type="entry name" value="RESPONSE_REGULATORY"/>
    <property type="match status" value="1"/>
</dbReference>
<feature type="modified residue" description="4-aspartylphosphate" evidence="2">
    <location>
        <position position="56"/>
    </location>
</feature>
<dbReference type="SMART" id="SM00448">
    <property type="entry name" value="REC"/>
    <property type="match status" value="1"/>
</dbReference>
<organism evidence="5 6">
    <name type="scientific">Allocoleopsis franciscana PCC 7113</name>
    <dbReference type="NCBI Taxonomy" id="1173027"/>
    <lineage>
        <taxon>Bacteria</taxon>
        <taxon>Bacillati</taxon>
        <taxon>Cyanobacteriota</taxon>
        <taxon>Cyanophyceae</taxon>
        <taxon>Coleofasciculales</taxon>
        <taxon>Coleofasciculaceae</taxon>
        <taxon>Allocoleopsis</taxon>
        <taxon>Allocoleopsis franciscana</taxon>
    </lineage>
</organism>
<dbReference type="InterPro" id="IPR050697">
    <property type="entry name" value="Adenylyl/Guanylyl_Cyclase_3/4"/>
</dbReference>
<keyword evidence="2" id="KW-0597">Phosphoprotein</keyword>
<dbReference type="Pfam" id="PF00072">
    <property type="entry name" value="Response_reg"/>
    <property type="match status" value="1"/>
</dbReference>
<feature type="domain" description="Response regulatory" evidence="3">
    <location>
        <begin position="7"/>
        <end position="123"/>
    </location>
</feature>
<dbReference type="PATRIC" id="fig|1173027.3.peg.6060"/>
<dbReference type="CDD" id="cd07302">
    <property type="entry name" value="CHD"/>
    <property type="match status" value="1"/>
</dbReference>
<dbReference type="PANTHER" id="PTHR43081:SF1">
    <property type="entry name" value="ADENYLATE CYCLASE, TERMINAL-DIFFERENTIATION SPECIFIC"/>
    <property type="match status" value="1"/>
</dbReference>
<proteinExistence type="inferred from homology"/>
<dbReference type="Proteomes" id="UP000010471">
    <property type="component" value="Chromosome"/>
</dbReference>
<dbReference type="PROSITE" id="PS50125">
    <property type="entry name" value="GUANYLATE_CYCLASE_2"/>
    <property type="match status" value="1"/>
</dbReference>
<dbReference type="eggNOG" id="COG0745">
    <property type="taxonomic scope" value="Bacteria"/>
</dbReference>
<dbReference type="KEGG" id="mic:Mic7113_5472"/>
<gene>
    <name evidence="5" type="ORF">Mic7113_5472</name>
</gene>
<evidence type="ECO:0000256" key="1">
    <source>
        <dbReference type="ARBA" id="ARBA00005381"/>
    </source>
</evidence>
<dbReference type="InterPro" id="IPR001054">
    <property type="entry name" value="A/G_cyclase"/>
</dbReference>
<feature type="domain" description="Guanylate cyclase" evidence="4">
    <location>
        <begin position="194"/>
        <end position="324"/>
    </location>
</feature>
<protein>
    <submittedName>
        <fullName evidence="5">Response regulator with CheY-like receiver domain and winged-helix DNA-binding domain</fullName>
    </submittedName>
</protein>
<dbReference type="AlphaFoldDB" id="K9WMY1"/>